<feature type="region of interest" description="Disordered" evidence="18">
    <location>
        <begin position="186"/>
        <end position="257"/>
    </location>
</feature>
<dbReference type="GO" id="GO:0015292">
    <property type="term" value="F:uniporter activity"/>
    <property type="evidence" value="ECO:0007669"/>
    <property type="project" value="UniProtKB-UniRule"/>
</dbReference>
<evidence type="ECO:0000256" key="2">
    <source>
        <dbReference type="ARBA" id="ARBA00005653"/>
    </source>
</evidence>
<evidence type="ECO:0000313" key="21">
    <source>
        <dbReference type="Proteomes" id="UP000243797"/>
    </source>
</evidence>
<dbReference type="GO" id="GO:0036444">
    <property type="term" value="P:calcium import into the mitochondrion"/>
    <property type="evidence" value="ECO:0007669"/>
    <property type="project" value="TreeGrafter"/>
</dbReference>
<evidence type="ECO:0000256" key="9">
    <source>
        <dbReference type="ARBA" id="ARBA00022989"/>
    </source>
</evidence>
<feature type="region of interest" description="Disordered" evidence="18">
    <location>
        <begin position="456"/>
        <end position="491"/>
    </location>
</feature>
<keyword evidence="11 17" id="KW-0496">Mitochondrion</keyword>
<feature type="compositionally biased region" description="Polar residues" evidence="18">
    <location>
        <begin position="68"/>
        <end position="83"/>
    </location>
</feature>
<protein>
    <recommendedName>
        <fullName evidence="17">Calcium uniporter protein</fullName>
    </recommendedName>
</protein>
<comment type="caution">
    <text evidence="20">The sequence shown here is derived from an EMBL/GenBank/DDBJ whole genome shotgun (WGS) entry which is preliminary data.</text>
</comment>
<keyword evidence="10 17" id="KW-0406">Ion transport</keyword>
<comment type="subcellular location">
    <subcellularLocation>
        <location evidence="1 17">Mitochondrion inner membrane</location>
        <topology evidence="1 17">Multi-pass membrane protein</topology>
    </subcellularLocation>
</comment>
<feature type="compositionally biased region" description="Polar residues" evidence="18">
    <location>
        <begin position="98"/>
        <end position="112"/>
    </location>
</feature>
<keyword evidence="12" id="KW-0472">Membrane</keyword>
<keyword evidence="4 17" id="KW-0109">Calcium transport</keyword>
<evidence type="ECO:0000256" key="14">
    <source>
        <dbReference type="ARBA" id="ARBA00036634"/>
    </source>
</evidence>
<dbReference type="Proteomes" id="UP000243797">
    <property type="component" value="Unassembled WGS sequence"/>
</dbReference>
<dbReference type="InParanoid" id="A0A2K1QZD8"/>
<dbReference type="GO" id="GO:0005262">
    <property type="term" value="F:calcium channel activity"/>
    <property type="evidence" value="ECO:0007669"/>
    <property type="project" value="UniProtKB-UniRule"/>
</dbReference>
<comment type="similarity">
    <text evidence="2 17">Belongs to the MCU (TC 1.A.77) family.</text>
</comment>
<feature type="domain" description="Calcium uniporter protein C-terminal" evidence="19">
    <location>
        <begin position="310"/>
        <end position="427"/>
    </location>
</feature>
<keyword evidence="13 17" id="KW-0407">Ion channel</keyword>
<evidence type="ECO:0000256" key="18">
    <source>
        <dbReference type="SAM" id="MobiDB-lite"/>
    </source>
</evidence>
<dbReference type="GO" id="GO:0051560">
    <property type="term" value="P:mitochondrial calcium ion homeostasis"/>
    <property type="evidence" value="ECO:0007669"/>
    <property type="project" value="UniProtKB-UniRule"/>
</dbReference>
<comment type="subunit">
    <text evidence="15">Homotetramer, assembles in a dimer or dimers configuration with two interfaces.</text>
</comment>
<proteinExistence type="inferred from homology"/>
<feature type="compositionally biased region" description="Basic and acidic residues" evidence="18">
    <location>
        <begin position="456"/>
        <end position="484"/>
    </location>
</feature>
<dbReference type="STRING" id="2082308.A0A2K1QZD8"/>
<dbReference type="InterPro" id="IPR006769">
    <property type="entry name" value="MCU_C"/>
</dbReference>
<evidence type="ECO:0000256" key="11">
    <source>
        <dbReference type="ARBA" id="ARBA00023128"/>
    </source>
</evidence>
<evidence type="ECO:0000256" key="1">
    <source>
        <dbReference type="ARBA" id="ARBA00004448"/>
    </source>
</evidence>
<organism evidence="20 21">
    <name type="scientific">Sphaceloma murrayae</name>
    <dbReference type="NCBI Taxonomy" id="2082308"/>
    <lineage>
        <taxon>Eukaryota</taxon>
        <taxon>Fungi</taxon>
        <taxon>Dikarya</taxon>
        <taxon>Ascomycota</taxon>
        <taxon>Pezizomycotina</taxon>
        <taxon>Dothideomycetes</taxon>
        <taxon>Dothideomycetidae</taxon>
        <taxon>Myriangiales</taxon>
        <taxon>Elsinoaceae</taxon>
        <taxon>Sphaceloma</taxon>
    </lineage>
</organism>
<dbReference type="AlphaFoldDB" id="A0A2K1QZD8"/>
<keyword evidence="7 17" id="KW-0999">Mitochondrion inner membrane</keyword>
<dbReference type="PANTHER" id="PTHR13462:SF10">
    <property type="entry name" value="CALCIUM UNIPORTER PROTEIN, MITOCHONDRIAL"/>
    <property type="match status" value="1"/>
</dbReference>
<feature type="region of interest" description="Disordered" evidence="18">
    <location>
        <begin position="47"/>
        <end position="128"/>
    </location>
</feature>
<name>A0A2K1QZD8_9PEZI</name>
<dbReference type="Pfam" id="PF04678">
    <property type="entry name" value="MCU"/>
    <property type="match status" value="1"/>
</dbReference>
<dbReference type="PANTHER" id="PTHR13462">
    <property type="entry name" value="CALCIUM UNIPORTER PROTEIN, MITOCHONDRIAL"/>
    <property type="match status" value="1"/>
</dbReference>
<feature type="compositionally biased region" description="Basic and acidic residues" evidence="18">
    <location>
        <begin position="84"/>
        <end position="97"/>
    </location>
</feature>
<evidence type="ECO:0000256" key="8">
    <source>
        <dbReference type="ARBA" id="ARBA00022837"/>
    </source>
</evidence>
<reference evidence="20 21" key="1">
    <citation type="submission" date="2017-06" db="EMBL/GenBank/DDBJ databases">
        <title>Draft genome sequence of a variant of Elsinoe murrayae.</title>
        <authorList>
            <person name="Cheng Q."/>
        </authorList>
    </citation>
    <scope>NUCLEOTIDE SEQUENCE [LARGE SCALE GENOMIC DNA]</scope>
    <source>
        <strain evidence="20 21">CQ-2017a</strain>
    </source>
</reference>
<comment type="function">
    <text evidence="17">Mitochondrial inner membrane calcium uniporter that mediates calcium uptake into mitochondria. Mitochondrial calcium homeostasis plays key roles in cellular physiology and regulates cell bioenergetics, cytoplasmic calcium signals and activation of cell death pathways.</text>
</comment>
<evidence type="ECO:0000256" key="7">
    <source>
        <dbReference type="ARBA" id="ARBA00022792"/>
    </source>
</evidence>
<keyword evidence="6" id="KW-0812">Transmembrane</keyword>
<evidence type="ECO:0000256" key="4">
    <source>
        <dbReference type="ARBA" id="ARBA00022568"/>
    </source>
</evidence>
<comment type="function">
    <text evidence="16">Highly selective calcium channel localized to the inner mitochondrial membrane, which mediates calcium uptake into the mitochondrial matrix. Mitochondrial calcium homeostasis plays key roles in cellular physiology and regulates ATP production, cytoplasmic calcium signals and activation of cell death pathways. Sufficient to operate as a pore-forming channel without the need of calcium-sensor or auxiliary subunit.</text>
</comment>
<accession>A0A2K1QZD8</accession>
<gene>
    <name evidence="20" type="ORF">CAC42_5733</name>
</gene>
<sequence length="491" mass="55592">MERILLRSLALRITPRATPKHINHHALSRPLLSASPHALAPWHVQHRTVTNPPNTHPSPVHASDRVTESSYAQPAHTLSQTITPEEKEHYSALESHSKTAQLRSPWTRSASSLPPAARPVSASAMTKGKLLTTPSRMLKLIIPLTPMDVNSDRKEVEPLALFVHPQQPLSYLERLIQSELPFIKEGEKERAPGVSFRAEDPEGHDEGPGGANGNVKGEEEGGRDDAEFMMIDGRLERTGKLNGKRKKQAEEGGNEDVLNPELEGRRFIRWSPSTEIGDFIRDASAGRLFLISVEGQPHPIPVAVPTFEERTYYLRMRLRKISKRIEGMAGLKHECDQLARQGAKRVAQLGFCGLVGWWYLVYRLTFETELGWDVMEPVTYLVGLSTLIGGYLWFLYHNREASYKAAFHVTVSKRQQALYEKKGFDQSIWDGLVEEGNRVRREIKMVAEEYDVEWDEKKEAGEEVEKALRKERKKDESGSKKKVSEEEDDDD</sequence>
<evidence type="ECO:0000256" key="6">
    <source>
        <dbReference type="ARBA" id="ARBA00022692"/>
    </source>
</evidence>
<evidence type="ECO:0000313" key="20">
    <source>
        <dbReference type="EMBL" id="PNS20283.1"/>
    </source>
</evidence>
<evidence type="ECO:0000256" key="13">
    <source>
        <dbReference type="ARBA" id="ARBA00023303"/>
    </source>
</evidence>
<evidence type="ECO:0000259" key="19">
    <source>
        <dbReference type="Pfam" id="PF04678"/>
    </source>
</evidence>
<keyword evidence="21" id="KW-1185">Reference proteome</keyword>
<dbReference type="InterPro" id="IPR039055">
    <property type="entry name" value="MCU_fam"/>
</dbReference>
<keyword evidence="3 17" id="KW-0813">Transport</keyword>
<dbReference type="GO" id="GO:1990246">
    <property type="term" value="C:uniplex complex"/>
    <property type="evidence" value="ECO:0007669"/>
    <property type="project" value="TreeGrafter"/>
</dbReference>
<keyword evidence="9" id="KW-1133">Transmembrane helix</keyword>
<evidence type="ECO:0000256" key="17">
    <source>
        <dbReference type="RuleBase" id="RU367035"/>
    </source>
</evidence>
<evidence type="ECO:0000256" key="16">
    <source>
        <dbReference type="ARBA" id="ARBA00045938"/>
    </source>
</evidence>
<evidence type="ECO:0000256" key="12">
    <source>
        <dbReference type="ARBA" id="ARBA00023136"/>
    </source>
</evidence>
<keyword evidence="5 17" id="KW-0107">Calcium channel</keyword>
<evidence type="ECO:0000256" key="15">
    <source>
        <dbReference type="ARBA" id="ARBA00044966"/>
    </source>
</evidence>
<feature type="compositionally biased region" description="Basic and acidic residues" evidence="18">
    <location>
        <begin position="216"/>
        <end position="226"/>
    </location>
</feature>
<dbReference type="EMBL" id="NKHZ01000025">
    <property type="protein sequence ID" value="PNS20283.1"/>
    <property type="molecule type" value="Genomic_DNA"/>
</dbReference>
<evidence type="ECO:0000256" key="5">
    <source>
        <dbReference type="ARBA" id="ARBA00022673"/>
    </source>
</evidence>
<evidence type="ECO:0000256" key="3">
    <source>
        <dbReference type="ARBA" id="ARBA00022448"/>
    </source>
</evidence>
<keyword evidence="8 17" id="KW-0106">Calcium</keyword>
<evidence type="ECO:0000256" key="10">
    <source>
        <dbReference type="ARBA" id="ARBA00023065"/>
    </source>
</evidence>
<comment type="catalytic activity">
    <reaction evidence="14">
        <text>Ca(2+)(in) = Ca(2+)(out)</text>
        <dbReference type="Rhea" id="RHEA:29671"/>
        <dbReference type="ChEBI" id="CHEBI:29108"/>
    </reaction>
</comment>
<dbReference type="OrthoDB" id="278338at2759"/>
<feature type="compositionally biased region" description="Basic and acidic residues" evidence="18">
    <location>
        <begin position="186"/>
        <end position="207"/>
    </location>
</feature>